<evidence type="ECO:0000313" key="2">
    <source>
        <dbReference type="EMBL" id="JAA75336.1"/>
    </source>
</evidence>
<dbReference type="GO" id="GO:0019432">
    <property type="term" value="P:triglyceride biosynthetic process"/>
    <property type="evidence" value="ECO:0007669"/>
    <property type="project" value="TreeGrafter"/>
</dbReference>
<organism evidence="2">
    <name type="scientific">Rhodnius prolixus</name>
    <name type="common">Triatomid bug</name>
    <dbReference type="NCBI Taxonomy" id="13249"/>
    <lineage>
        <taxon>Eukaryota</taxon>
        <taxon>Metazoa</taxon>
        <taxon>Ecdysozoa</taxon>
        <taxon>Arthropoda</taxon>
        <taxon>Hexapoda</taxon>
        <taxon>Insecta</taxon>
        <taxon>Pterygota</taxon>
        <taxon>Neoptera</taxon>
        <taxon>Paraneoptera</taxon>
        <taxon>Hemiptera</taxon>
        <taxon>Heteroptera</taxon>
        <taxon>Panheteroptera</taxon>
        <taxon>Cimicomorpha</taxon>
        <taxon>Reduviidae</taxon>
        <taxon>Triatominae</taxon>
        <taxon>Rhodnius</taxon>
    </lineage>
</organism>
<evidence type="ECO:0000259" key="1">
    <source>
        <dbReference type="Pfam" id="PF06974"/>
    </source>
</evidence>
<protein>
    <recommendedName>
        <fullName evidence="1">O-acyltransferase WSD1 C-terminal domain-containing protein</fullName>
    </recommendedName>
</protein>
<reference evidence="2" key="1">
    <citation type="submission" date="2013-04" db="EMBL/GenBank/DDBJ databases">
        <title>An insight into the transcriptome of the digestive tract of the blood sucking bug, Rhodnius prolixus.</title>
        <authorList>
            <person name="Ribeiro J.M.C."/>
            <person name="Genta F.A."/>
            <person name="Sorgine M.H.F."/>
            <person name="Paiva-Silva G.O."/>
            <person name="Majerowicz D."/>
            <person name="Medeiros M."/>
            <person name="Koerich L."/>
            <person name="Terra W.R."/>
            <person name="Ferreira C."/>
            <person name="Pimentel A.C."/>
            <person name="Bisch P.M."/>
            <person name="Diniz M.M.P."/>
            <person name="Nascimento R."/>
            <person name="Salmon D."/>
            <person name="Silber A.M."/>
            <person name="Alves M."/>
            <person name="Oliveira M.F."/>
            <person name="Gondim K.C."/>
            <person name="Silva Neto M.A.C."/>
            <person name="Atella G.C."/>
            <person name="Araujo H."/>
            <person name="Dias F.S."/>
            <person name="Polycarpo C.R."/>
            <person name="Fampa P."/>
            <person name="Melo A.C."/>
            <person name="Tanaka A.S."/>
            <person name="Balczun C."/>
            <person name="Oliveira J.H.M."/>
            <person name="Goncalves R."/>
            <person name="Lazoski C."/>
            <person name="Pereira M.A."/>
            <person name="Rivera-Pomar R."/>
            <person name="Diambra L."/>
            <person name="Schaub G.A."/>
            <person name="Garcia E.S."/>
            <person name="Azambuja P."/>
            <person name="Braz G.R.C."/>
            <person name="Oliveira P.L."/>
        </authorList>
    </citation>
    <scope>NUCLEOTIDE SEQUENCE</scope>
</reference>
<dbReference type="Pfam" id="PF06974">
    <property type="entry name" value="WS_DGAT_C"/>
    <property type="match status" value="1"/>
</dbReference>
<name>R4FLA5_RHOPR</name>
<feature type="domain" description="O-acyltransferase WSD1 C-terminal" evidence="1">
    <location>
        <begin position="540"/>
        <end position="686"/>
    </location>
</feature>
<dbReference type="VEuPathDB" id="VectorBase:RPRC014420"/>
<dbReference type="HOGENOM" id="CLU_016829_0_0_1"/>
<dbReference type="PANTHER" id="PTHR31650:SF23">
    <property type="entry name" value="GH11223P"/>
    <property type="match status" value="1"/>
</dbReference>
<dbReference type="OMA" id="APDHTII"/>
<dbReference type="AlphaFoldDB" id="R4FLA5"/>
<dbReference type="eggNOG" id="ENOG502RUH3">
    <property type="taxonomic scope" value="Eukaryota"/>
</dbReference>
<dbReference type="GO" id="GO:0005886">
    <property type="term" value="C:plasma membrane"/>
    <property type="evidence" value="ECO:0007669"/>
    <property type="project" value="TreeGrafter"/>
</dbReference>
<accession>R4FLA5</accession>
<proteinExistence type="evidence at transcript level"/>
<dbReference type="EMBL" id="GAHY01002174">
    <property type="protein sequence ID" value="JAA75336.1"/>
    <property type="molecule type" value="mRNA"/>
</dbReference>
<dbReference type="PANTHER" id="PTHR31650">
    <property type="entry name" value="O-ACYLTRANSFERASE (WSD1-LIKE) FAMILY PROTEIN"/>
    <property type="match status" value="1"/>
</dbReference>
<dbReference type="InParanoid" id="R4FLA5"/>
<dbReference type="GO" id="GO:0008374">
    <property type="term" value="F:O-acyltransferase activity"/>
    <property type="evidence" value="ECO:0007669"/>
    <property type="project" value="InterPro"/>
</dbReference>
<sequence>MSYMPVKHDFEKSRNEKEKVMYNLREKEKTYRCDYETPSGGTWPNKQINFVFRLLSAIYTFFAFLVAICLIPWLFTMFIFVRICRIAFVSWLENKFQGLEFVQRTTVRTAVDTPRNQGIITVLLTVQGPCQLHFIKNRIQTDIIEREKNGRLVFPHLRTMLTSRWGNYAWIKGSEKQFRIDNQIVLASGNFKGRPVSDTNIQEYVSDIIAKLLPQELPPWQITVIPTQQDKTYLLIRLHHLYLSEDGLSLGELLLLRNDDYLLTPTGIDPWADGSVLAGVFKTPVVIPQVYEQLCECLANWWNELLSAYDPSDGNTFAILRQLTLKTYIIRCIIAYVSVIKEYMKDRNPRLREILKKEIGKRNLTRKILWRSIVNTFDIYSILHSMIALSWKVPIITVKMPVKIIRAVLDTPVYLYWLYLAHYVIKESVYLIKIFYTAPRVIFEEIFLPEHPRNVHELQTLSFCGRKVVNWSEPVPLETVKEIQRTTGATTSEVVMSAVSSSLRDYFISAGFVVPHTLMTTCHFTPRDDLFSRSGHVTSGMLCLQLPTETPCSDPIVCLKALQKSLYKARSTQAPLYLASVYQFDYGLFTTIFPTLFAKACLYLLSRRYTVTVTQIDSPIRSSNKTPRELLWGQRVDKIMYWRPPQANVGLSLTVIRYDNTIQLGVMSDAQLLPYQSVIANSFPNHIYKLSVAAGAPQTSNEGTNQ</sequence>
<dbReference type="InterPro" id="IPR045034">
    <property type="entry name" value="O-acyltransferase_WSD1-like"/>
</dbReference>
<dbReference type="InterPro" id="IPR009721">
    <property type="entry name" value="O-acyltransferase_WSD1_C"/>
</dbReference>
<dbReference type="FunCoup" id="R4FLA5">
    <property type="interactions" value="7"/>
</dbReference>